<dbReference type="SUPFAM" id="SSF53335">
    <property type="entry name" value="S-adenosyl-L-methionine-dependent methyltransferases"/>
    <property type="match status" value="1"/>
</dbReference>
<evidence type="ECO:0000259" key="1">
    <source>
        <dbReference type="Pfam" id="PF08241"/>
    </source>
</evidence>
<dbReference type="Pfam" id="PF08241">
    <property type="entry name" value="Methyltransf_11"/>
    <property type="match status" value="1"/>
</dbReference>
<dbReference type="InterPro" id="IPR029063">
    <property type="entry name" value="SAM-dependent_MTases_sf"/>
</dbReference>
<gene>
    <name evidence="2" type="ORF">ENQ87_11675</name>
</gene>
<keyword evidence="2" id="KW-0808">Transferase</keyword>
<keyword evidence="2" id="KW-0489">Methyltransferase</keyword>
<reference evidence="2" key="1">
    <citation type="journal article" date="2020" name="mSystems">
        <title>Genome- and Community-Level Interaction Insights into Carbon Utilization and Element Cycling Functions of Hydrothermarchaeota in Hydrothermal Sediment.</title>
        <authorList>
            <person name="Zhou Z."/>
            <person name="Liu Y."/>
            <person name="Xu W."/>
            <person name="Pan J."/>
            <person name="Luo Z.H."/>
            <person name="Li M."/>
        </authorList>
    </citation>
    <scope>NUCLEOTIDE SEQUENCE [LARGE SCALE GENOMIC DNA]</scope>
    <source>
        <strain evidence="2">SpSt-349</strain>
    </source>
</reference>
<accession>A0A831U2P0</accession>
<name>A0A831U2P0_GEOME</name>
<evidence type="ECO:0000313" key="2">
    <source>
        <dbReference type="EMBL" id="HEN43004.1"/>
    </source>
</evidence>
<dbReference type="CDD" id="cd02440">
    <property type="entry name" value="AdoMet_MTases"/>
    <property type="match status" value="1"/>
</dbReference>
<proteinExistence type="predicted"/>
<dbReference type="GO" id="GO:0008757">
    <property type="term" value="F:S-adenosylmethionine-dependent methyltransferase activity"/>
    <property type="evidence" value="ECO:0007669"/>
    <property type="project" value="InterPro"/>
</dbReference>
<feature type="domain" description="Methyltransferase type 11" evidence="1">
    <location>
        <begin position="73"/>
        <end position="162"/>
    </location>
</feature>
<organism evidence="2">
    <name type="scientific">Geobacter metallireducens</name>
    <dbReference type="NCBI Taxonomy" id="28232"/>
    <lineage>
        <taxon>Bacteria</taxon>
        <taxon>Pseudomonadati</taxon>
        <taxon>Thermodesulfobacteriota</taxon>
        <taxon>Desulfuromonadia</taxon>
        <taxon>Geobacterales</taxon>
        <taxon>Geobacteraceae</taxon>
        <taxon>Geobacter</taxon>
    </lineage>
</organism>
<sequence>MTVRILKNELQNIHSRKILRERGLDFLESSLRKKLRTLLGSGEIAVGEAVKSWDVLETISFVEKNIAPVEPVLDIGAYASEIPCILHRLGYRNLYGVDMNPRVIDMPFGEHVRYVAGDFYSYSFPESFFAAITATSVIEHGLDARQLLSRLSRLLRPGGYFIASTDYWPDKIDTGDLRPFGMEWLIFSRGELRQLLDQAAEAGLHPVGEAMDFDAGAPVVCWNGRRYTFAWFALQKT</sequence>
<dbReference type="AlphaFoldDB" id="A0A831U2P0"/>
<dbReference type="InterPro" id="IPR013216">
    <property type="entry name" value="Methyltransf_11"/>
</dbReference>
<dbReference type="GO" id="GO:0032259">
    <property type="term" value="P:methylation"/>
    <property type="evidence" value="ECO:0007669"/>
    <property type="project" value="UniProtKB-KW"/>
</dbReference>
<comment type="caution">
    <text evidence="2">The sequence shown here is derived from an EMBL/GenBank/DDBJ whole genome shotgun (WGS) entry which is preliminary data.</text>
</comment>
<dbReference type="Gene3D" id="3.40.50.150">
    <property type="entry name" value="Vaccinia Virus protein VP39"/>
    <property type="match status" value="1"/>
</dbReference>
<protein>
    <submittedName>
        <fullName evidence="2">Class I SAM-dependent methyltransferase</fullName>
    </submittedName>
</protein>
<dbReference type="EMBL" id="DSOV01000051">
    <property type="protein sequence ID" value="HEN43004.1"/>
    <property type="molecule type" value="Genomic_DNA"/>
</dbReference>